<comment type="caution">
    <text evidence="1">The sequence shown here is derived from an EMBL/GenBank/DDBJ whole genome shotgun (WGS) entry which is preliminary data.</text>
</comment>
<dbReference type="EMBL" id="VSRR010079551">
    <property type="protein sequence ID" value="MPC88981.1"/>
    <property type="molecule type" value="Genomic_DNA"/>
</dbReference>
<organism evidence="1 2">
    <name type="scientific">Portunus trituberculatus</name>
    <name type="common">Swimming crab</name>
    <name type="synonym">Neptunus trituberculatus</name>
    <dbReference type="NCBI Taxonomy" id="210409"/>
    <lineage>
        <taxon>Eukaryota</taxon>
        <taxon>Metazoa</taxon>
        <taxon>Ecdysozoa</taxon>
        <taxon>Arthropoda</taxon>
        <taxon>Crustacea</taxon>
        <taxon>Multicrustacea</taxon>
        <taxon>Malacostraca</taxon>
        <taxon>Eumalacostraca</taxon>
        <taxon>Eucarida</taxon>
        <taxon>Decapoda</taxon>
        <taxon>Pleocyemata</taxon>
        <taxon>Brachyura</taxon>
        <taxon>Eubrachyura</taxon>
        <taxon>Portunoidea</taxon>
        <taxon>Portunidae</taxon>
        <taxon>Portuninae</taxon>
        <taxon>Portunus</taxon>
    </lineage>
</organism>
<gene>
    <name evidence="1" type="ORF">E2C01_083909</name>
</gene>
<dbReference type="AlphaFoldDB" id="A0A5B7ITR4"/>
<accession>A0A5B7ITR4</accession>
<dbReference type="Proteomes" id="UP000324222">
    <property type="component" value="Unassembled WGS sequence"/>
</dbReference>
<evidence type="ECO:0000313" key="2">
    <source>
        <dbReference type="Proteomes" id="UP000324222"/>
    </source>
</evidence>
<keyword evidence="2" id="KW-1185">Reference proteome</keyword>
<evidence type="ECO:0000313" key="1">
    <source>
        <dbReference type="EMBL" id="MPC88981.1"/>
    </source>
</evidence>
<reference evidence="1 2" key="1">
    <citation type="submission" date="2019-05" db="EMBL/GenBank/DDBJ databases">
        <title>Another draft genome of Portunus trituberculatus and its Hox gene families provides insights of decapod evolution.</title>
        <authorList>
            <person name="Jeong J.-H."/>
            <person name="Song I."/>
            <person name="Kim S."/>
            <person name="Choi T."/>
            <person name="Kim D."/>
            <person name="Ryu S."/>
            <person name="Kim W."/>
        </authorList>
    </citation>
    <scope>NUCLEOTIDE SEQUENCE [LARGE SCALE GENOMIC DNA]</scope>
    <source>
        <tissue evidence="1">Muscle</tissue>
    </source>
</reference>
<protein>
    <submittedName>
        <fullName evidence="1">Uncharacterized protein</fullName>
    </submittedName>
</protein>
<proteinExistence type="predicted"/>
<sequence length="125" mass="14153">MCERAAAVWWLPAPPSRPAAGLGRCRCRGPDQLTDSSSKRSLTHKRSCPISFPLLSKLSVAGRAAAADQDTLVDKIISCSKYSRRSTWIYNRRPALKVSYKRVLFFRCQVISMWKLCCLKSVWQC</sequence>
<name>A0A5B7ITR4_PORTR</name>